<keyword evidence="3" id="KW-1185">Reference proteome</keyword>
<accession>A0AAD7W9Q1</accession>
<dbReference type="AlphaFoldDB" id="A0AAD7W9Q1"/>
<organism evidence="2 3">
    <name type="scientific">Aldrovandia affinis</name>
    <dbReference type="NCBI Taxonomy" id="143900"/>
    <lineage>
        <taxon>Eukaryota</taxon>
        <taxon>Metazoa</taxon>
        <taxon>Chordata</taxon>
        <taxon>Craniata</taxon>
        <taxon>Vertebrata</taxon>
        <taxon>Euteleostomi</taxon>
        <taxon>Actinopterygii</taxon>
        <taxon>Neopterygii</taxon>
        <taxon>Teleostei</taxon>
        <taxon>Notacanthiformes</taxon>
        <taxon>Halosauridae</taxon>
        <taxon>Aldrovandia</taxon>
    </lineage>
</organism>
<gene>
    <name evidence="2" type="ORF">AAFF_G00146670</name>
</gene>
<reference evidence="2" key="1">
    <citation type="journal article" date="2023" name="Science">
        <title>Genome structures resolve the early diversification of teleost fishes.</title>
        <authorList>
            <person name="Parey E."/>
            <person name="Louis A."/>
            <person name="Montfort J."/>
            <person name="Bouchez O."/>
            <person name="Roques C."/>
            <person name="Iampietro C."/>
            <person name="Lluch J."/>
            <person name="Castinel A."/>
            <person name="Donnadieu C."/>
            <person name="Desvignes T."/>
            <person name="Floi Bucao C."/>
            <person name="Jouanno E."/>
            <person name="Wen M."/>
            <person name="Mejri S."/>
            <person name="Dirks R."/>
            <person name="Jansen H."/>
            <person name="Henkel C."/>
            <person name="Chen W.J."/>
            <person name="Zahm M."/>
            <person name="Cabau C."/>
            <person name="Klopp C."/>
            <person name="Thompson A.W."/>
            <person name="Robinson-Rechavi M."/>
            <person name="Braasch I."/>
            <person name="Lecointre G."/>
            <person name="Bobe J."/>
            <person name="Postlethwait J.H."/>
            <person name="Berthelot C."/>
            <person name="Roest Crollius H."/>
            <person name="Guiguen Y."/>
        </authorList>
    </citation>
    <scope>NUCLEOTIDE SEQUENCE</scope>
    <source>
        <strain evidence="2">NC1722</strain>
    </source>
</reference>
<feature type="region of interest" description="Disordered" evidence="1">
    <location>
        <begin position="1"/>
        <end position="56"/>
    </location>
</feature>
<dbReference type="Proteomes" id="UP001221898">
    <property type="component" value="Unassembled WGS sequence"/>
</dbReference>
<evidence type="ECO:0000313" key="3">
    <source>
        <dbReference type="Proteomes" id="UP001221898"/>
    </source>
</evidence>
<name>A0AAD7W9Q1_9TELE</name>
<protein>
    <submittedName>
        <fullName evidence="2">Uncharacterized protein</fullName>
    </submittedName>
</protein>
<dbReference type="EMBL" id="JAINUG010000201">
    <property type="protein sequence ID" value="KAJ8388049.1"/>
    <property type="molecule type" value="Genomic_DNA"/>
</dbReference>
<evidence type="ECO:0000313" key="2">
    <source>
        <dbReference type="EMBL" id="KAJ8388049.1"/>
    </source>
</evidence>
<sequence length="92" mass="10013">MAMNRPLSSSDERGSITDTAQGTDSAHFCTASEARRDSAVPNPSLRDTPDLFGDAGQRSEVRLMGARRDGTGQRCGAVVGTRNRRIRFRSRS</sequence>
<comment type="caution">
    <text evidence="2">The sequence shown here is derived from an EMBL/GenBank/DDBJ whole genome shotgun (WGS) entry which is preliminary data.</text>
</comment>
<proteinExistence type="predicted"/>
<evidence type="ECO:0000256" key="1">
    <source>
        <dbReference type="SAM" id="MobiDB-lite"/>
    </source>
</evidence>